<evidence type="ECO:0000256" key="2">
    <source>
        <dbReference type="ARBA" id="ARBA00022729"/>
    </source>
</evidence>
<dbReference type="Proteomes" id="UP000184356">
    <property type="component" value="Unassembled WGS sequence"/>
</dbReference>
<name>A0A1L9TBW6_9EURO</name>
<dbReference type="InterPro" id="IPR013320">
    <property type="entry name" value="ConA-like_dom_sf"/>
</dbReference>
<reference evidence="10" key="1">
    <citation type="journal article" date="2017" name="Genome Biol.">
        <title>Comparative genomics reveals high biological diversity and specific adaptations in the industrially and medically important fungal genus Aspergillus.</title>
        <authorList>
            <person name="de Vries R.P."/>
            <person name="Riley R."/>
            <person name="Wiebenga A."/>
            <person name="Aguilar-Osorio G."/>
            <person name="Amillis S."/>
            <person name="Uchima C.A."/>
            <person name="Anderluh G."/>
            <person name="Asadollahi M."/>
            <person name="Askin M."/>
            <person name="Barry K."/>
            <person name="Battaglia E."/>
            <person name="Bayram O."/>
            <person name="Benocci T."/>
            <person name="Braus-Stromeyer S.A."/>
            <person name="Caldana C."/>
            <person name="Canovas D."/>
            <person name="Cerqueira G.C."/>
            <person name="Chen F."/>
            <person name="Chen W."/>
            <person name="Choi C."/>
            <person name="Clum A."/>
            <person name="Dos Santos R.A."/>
            <person name="Damasio A.R."/>
            <person name="Diallinas G."/>
            <person name="Emri T."/>
            <person name="Fekete E."/>
            <person name="Flipphi M."/>
            <person name="Freyberg S."/>
            <person name="Gallo A."/>
            <person name="Gournas C."/>
            <person name="Habgood R."/>
            <person name="Hainaut M."/>
            <person name="Harispe M.L."/>
            <person name="Henrissat B."/>
            <person name="Hilden K.S."/>
            <person name="Hope R."/>
            <person name="Hossain A."/>
            <person name="Karabika E."/>
            <person name="Karaffa L."/>
            <person name="Karanyi Z."/>
            <person name="Krasevec N."/>
            <person name="Kuo A."/>
            <person name="Kusch H."/>
            <person name="LaButti K."/>
            <person name="Lagendijk E.L."/>
            <person name="Lapidus A."/>
            <person name="Levasseur A."/>
            <person name="Lindquist E."/>
            <person name="Lipzen A."/>
            <person name="Logrieco A.F."/>
            <person name="MacCabe A."/>
            <person name="Maekelae M.R."/>
            <person name="Malavazi I."/>
            <person name="Melin P."/>
            <person name="Meyer V."/>
            <person name="Mielnichuk N."/>
            <person name="Miskei M."/>
            <person name="Molnar A.P."/>
            <person name="Mule G."/>
            <person name="Ngan C.Y."/>
            <person name="Orejas M."/>
            <person name="Orosz E."/>
            <person name="Ouedraogo J.P."/>
            <person name="Overkamp K.M."/>
            <person name="Park H.-S."/>
            <person name="Perrone G."/>
            <person name="Piumi F."/>
            <person name="Punt P.J."/>
            <person name="Ram A.F."/>
            <person name="Ramon A."/>
            <person name="Rauscher S."/>
            <person name="Record E."/>
            <person name="Riano-Pachon D.M."/>
            <person name="Robert V."/>
            <person name="Roehrig J."/>
            <person name="Ruller R."/>
            <person name="Salamov A."/>
            <person name="Salih N.S."/>
            <person name="Samson R.A."/>
            <person name="Sandor E."/>
            <person name="Sanguinetti M."/>
            <person name="Schuetze T."/>
            <person name="Sepcic K."/>
            <person name="Shelest E."/>
            <person name="Sherlock G."/>
            <person name="Sophianopoulou V."/>
            <person name="Squina F.M."/>
            <person name="Sun H."/>
            <person name="Susca A."/>
            <person name="Todd R.B."/>
            <person name="Tsang A."/>
            <person name="Unkles S.E."/>
            <person name="van de Wiele N."/>
            <person name="van Rossen-Uffink D."/>
            <person name="Oliveira J.V."/>
            <person name="Vesth T.C."/>
            <person name="Visser J."/>
            <person name="Yu J.-H."/>
            <person name="Zhou M."/>
            <person name="Andersen M.R."/>
            <person name="Archer D.B."/>
            <person name="Baker S.E."/>
            <person name="Benoit I."/>
            <person name="Brakhage A.A."/>
            <person name="Braus G.H."/>
            <person name="Fischer R."/>
            <person name="Frisvad J.C."/>
            <person name="Goldman G.H."/>
            <person name="Houbraken J."/>
            <person name="Oakley B."/>
            <person name="Pocsi I."/>
            <person name="Scazzocchio C."/>
            <person name="Seiboth B."/>
            <person name="vanKuyk P.A."/>
            <person name="Wortman J."/>
            <person name="Dyer P.S."/>
            <person name="Grigoriev I.V."/>
        </authorList>
    </citation>
    <scope>NUCLEOTIDE SEQUENCE [LARGE SCALE GENOMIC DNA]</scope>
    <source>
        <strain evidence="10">CBS 593.65</strain>
    </source>
</reference>
<dbReference type="GO" id="GO:0004553">
    <property type="term" value="F:hydrolase activity, hydrolyzing O-glycosyl compounds"/>
    <property type="evidence" value="ECO:0007669"/>
    <property type="project" value="InterPro"/>
</dbReference>
<dbReference type="PANTHER" id="PTHR42812">
    <property type="entry name" value="BETA-XYLOSIDASE"/>
    <property type="match status" value="1"/>
</dbReference>
<evidence type="ECO:0000313" key="9">
    <source>
        <dbReference type="EMBL" id="OJJ56891.1"/>
    </source>
</evidence>
<dbReference type="InterPro" id="IPR041542">
    <property type="entry name" value="GH43_C2"/>
</dbReference>
<dbReference type="STRING" id="1036612.A0A1L9TBW6"/>
<evidence type="ECO:0000313" key="10">
    <source>
        <dbReference type="Proteomes" id="UP000184356"/>
    </source>
</evidence>
<evidence type="ECO:0000256" key="4">
    <source>
        <dbReference type="ARBA" id="ARBA00023295"/>
    </source>
</evidence>
<dbReference type="InterPro" id="IPR023296">
    <property type="entry name" value="Glyco_hydro_beta-prop_sf"/>
</dbReference>
<evidence type="ECO:0000256" key="7">
    <source>
        <dbReference type="RuleBase" id="RU361187"/>
    </source>
</evidence>
<organism evidence="9 10">
    <name type="scientific">Aspergillus sydowii CBS 593.65</name>
    <dbReference type="NCBI Taxonomy" id="1036612"/>
    <lineage>
        <taxon>Eukaryota</taxon>
        <taxon>Fungi</taxon>
        <taxon>Dikarya</taxon>
        <taxon>Ascomycota</taxon>
        <taxon>Pezizomycotina</taxon>
        <taxon>Eurotiomycetes</taxon>
        <taxon>Eurotiomycetidae</taxon>
        <taxon>Eurotiales</taxon>
        <taxon>Aspergillaceae</taxon>
        <taxon>Aspergillus</taxon>
        <taxon>Aspergillus subgen. Nidulantes</taxon>
    </lineage>
</organism>
<dbReference type="InterPro" id="IPR051795">
    <property type="entry name" value="Glycosyl_Hydrlase_43"/>
</dbReference>
<dbReference type="GeneID" id="63765756"/>
<dbReference type="SUPFAM" id="SSF49899">
    <property type="entry name" value="Concanavalin A-like lectins/glucanases"/>
    <property type="match status" value="1"/>
</dbReference>
<dbReference type="EMBL" id="KV878589">
    <property type="protein sequence ID" value="OJJ56891.1"/>
    <property type="molecule type" value="Genomic_DNA"/>
</dbReference>
<evidence type="ECO:0000259" key="8">
    <source>
        <dbReference type="Pfam" id="PF17851"/>
    </source>
</evidence>
<dbReference type="SUPFAM" id="SSF75005">
    <property type="entry name" value="Arabinanase/levansucrase/invertase"/>
    <property type="match status" value="1"/>
</dbReference>
<dbReference type="PANTHER" id="PTHR42812:SF12">
    <property type="entry name" value="BETA-XYLOSIDASE-RELATED"/>
    <property type="match status" value="1"/>
</dbReference>
<dbReference type="AlphaFoldDB" id="A0A1L9TBW6"/>
<feature type="site" description="Important for catalytic activity, responsible for pKa modulation of the active site Glu and correct orientation of both the proton donor and substrate" evidence="6">
    <location>
        <position position="145"/>
    </location>
</feature>
<protein>
    <recommendedName>
        <fullName evidence="8">Beta-xylosidase C-terminal Concanavalin A-like domain-containing protein</fullName>
    </recommendedName>
</protein>
<evidence type="ECO:0000256" key="6">
    <source>
        <dbReference type="PIRSR" id="PIRSR606710-2"/>
    </source>
</evidence>
<dbReference type="VEuPathDB" id="FungiDB:ASPSYDRAFT_59352"/>
<dbReference type="Gene3D" id="2.115.10.20">
    <property type="entry name" value="Glycosyl hydrolase domain, family 43"/>
    <property type="match status" value="1"/>
</dbReference>
<accession>A0A1L9TBW6</accession>
<feature type="domain" description="Beta-xylosidase C-terminal Concanavalin A-like" evidence="8">
    <location>
        <begin position="344"/>
        <end position="511"/>
    </location>
</feature>
<evidence type="ECO:0000256" key="3">
    <source>
        <dbReference type="ARBA" id="ARBA00022801"/>
    </source>
</evidence>
<keyword evidence="4 7" id="KW-0326">Glycosidase</keyword>
<sequence length="522" mass="57358">MSSFTNPILPGFYPDPSCIRVGDAFYMASSSFHVFPGIPIHKSKDLINWELIGNAINRPSQISLNRATTKINNASRREVFTGGIYAPTIRYNEGVYYIVCTNLTGAPDMPSNADFHPSNFIITATDLSDPGSYSELTYFDFYGIDPSLFFDTDGKVYVQGSWIHGYDKHPATVIRQAEIDVVSGQLLSEIKDIWSGATGKVPEGPHIYHKDGWYYLLIAEGGTHARHKITMARSRNIWGPFQSDPANPVLTAEGSSGVVQCVGHGDLFLDHEGQWWCVMLARREYGGSYPLGRETYLTSVEWAEGEFPVFEDVEITQRTRRKAAKKAVSAKPAGVRLDSPETLYLRTPRLKSYRQAGDEMVLTATDADLGSPEGTMTFVGRRQTCLNSAARVTIQLSGTAGKEICYGLTLYKDVFRYAAIEYRARDTSLALTVQEVGEPLITLSAHSAQHAVSARLSIISSVDAYKFAAQIFFASGATTEIELGQVPCSAMSGDDFTGTLYGIFASGSGGDVIFRDFEIESK</sequence>
<feature type="active site" description="Proton donor" evidence="5">
    <location>
        <position position="203"/>
    </location>
</feature>
<proteinExistence type="inferred from homology"/>
<evidence type="ECO:0000256" key="5">
    <source>
        <dbReference type="PIRSR" id="PIRSR606710-1"/>
    </source>
</evidence>
<dbReference type="CDD" id="cd18617">
    <property type="entry name" value="GH43_XynB-like"/>
    <property type="match status" value="1"/>
</dbReference>
<dbReference type="RefSeq" id="XP_040700697.1">
    <property type="nucleotide sequence ID" value="XM_040849683.1"/>
</dbReference>
<keyword evidence="2" id="KW-0732">Signal</keyword>
<keyword evidence="10" id="KW-1185">Reference proteome</keyword>
<gene>
    <name evidence="9" type="ORF">ASPSYDRAFT_59352</name>
</gene>
<dbReference type="Pfam" id="PF17851">
    <property type="entry name" value="GH43_C2"/>
    <property type="match status" value="1"/>
</dbReference>
<dbReference type="OrthoDB" id="2139957at2759"/>
<dbReference type="InterPro" id="IPR006710">
    <property type="entry name" value="Glyco_hydro_43"/>
</dbReference>
<feature type="active site" description="Proton acceptor" evidence="5">
    <location>
        <position position="15"/>
    </location>
</feature>
<comment type="similarity">
    <text evidence="1 7">Belongs to the glycosyl hydrolase 43 family.</text>
</comment>
<dbReference type="Gene3D" id="2.60.120.200">
    <property type="match status" value="1"/>
</dbReference>
<dbReference type="Pfam" id="PF04616">
    <property type="entry name" value="Glyco_hydro_43"/>
    <property type="match status" value="1"/>
</dbReference>
<evidence type="ECO:0000256" key="1">
    <source>
        <dbReference type="ARBA" id="ARBA00009865"/>
    </source>
</evidence>
<dbReference type="GO" id="GO:0005975">
    <property type="term" value="P:carbohydrate metabolic process"/>
    <property type="evidence" value="ECO:0007669"/>
    <property type="project" value="InterPro"/>
</dbReference>
<keyword evidence="3 7" id="KW-0378">Hydrolase</keyword>